<organism evidence="2 3">
    <name type="scientific">Hortaea werneckii</name>
    <name type="common">Black yeast</name>
    <name type="synonym">Cladosporium werneckii</name>
    <dbReference type="NCBI Taxonomy" id="91943"/>
    <lineage>
        <taxon>Eukaryota</taxon>
        <taxon>Fungi</taxon>
        <taxon>Dikarya</taxon>
        <taxon>Ascomycota</taxon>
        <taxon>Pezizomycotina</taxon>
        <taxon>Dothideomycetes</taxon>
        <taxon>Dothideomycetidae</taxon>
        <taxon>Mycosphaerellales</taxon>
        <taxon>Teratosphaeriaceae</taxon>
        <taxon>Hortaea</taxon>
    </lineage>
</organism>
<name>A0A3M7CK18_HORWE</name>
<evidence type="ECO:0000313" key="3">
    <source>
        <dbReference type="Proteomes" id="UP000270230"/>
    </source>
</evidence>
<evidence type="ECO:0000256" key="1">
    <source>
        <dbReference type="SAM" id="SignalP"/>
    </source>
</evidence>
<dbReference type="Proteomes" id="UP000270230">
    <property type="component" value="Unassembled WGS sequence"/>
</dbReference>
<dbReference type="AlphaFoldDB" id="A0A3M7CK18"/>
<comment type="caution">
    <text evidence="2">The sequence shown here is derived from an EMBL/GenBank/DDBJ whole genome shotgun (WGS) entry which is preliminary data.</text>
</comment>
<gene>
    <name evidence="2" type="ORF">D0865_05786</name>
</gene>
<proteinExistence type="predicted"/>
<reference evidence="2 3" key="1">
    <citation type="journal article" date="2018" name="BMC Genomics">
        <title>Genomic evidence for intraspecific hybridization in a clonal and extremely halotolerant yeast.</title>
        <authorList>
            <person name="Gostincar C."/>
            <person name="Stajich J.E."/>
            <person name="Zupancic J."/>
            <person name="Zalar P."/>
            <person name="Gunde-Cimerman N."/>
        </authorList>
    </citation>
    <scope>NUCLEOTIDE SEQUENCE [LARGE SCALE GENOMIC DNA]</scope>
    <source>
        <strain evidence="2 3">EXF-151</strain>
    </source>
</reference>
<protein>
    <submittedName>
        <fullName evidence="2">Uncharacterized protein</fullName>
    </submittedName>
</protein>
<feature type="signal peptide" evidence="1">
    <location>
        <begin position="1"/>
        <end position="20"/>
    </location>
</feature>
<sequence>MACRFRLAALLSALMTVCLAMQDMEDQAMGLDLTLTYGTAVLWTINSTSSVAMIEGSSEYRSAMSNFVRYSSNDTNDVSIRRPWFCRYFPSLERCTPDQDLVAVADMLYALRTACDGFASEPIPRSGVSVPVKAPWYNPTNQTTFLSAAIDLAGLPRPTGEYFFAGESVAVANGIGHCSFGINCNYWGPSEPTKVVLTVDYSQEAFTASLMSVDGGQFDELYRQTRFDLGAASLQSRDNPHEHWEGVKECLKRALEPTKGALAHYYRNERLKKKLREALHVVVYGDAVDTAGLKAALQECLEIFEPGFVALREYHKMADPVFAAAQGDTAFLWPWDIDRPYSPQVEMEERMNKGEL</sequence>
<dbReference type="EMBL" id="QWIN01000397">
    <property type="protein sequence ID" value="RMY52442.1"/>
    <property type="molecule type" value="Genomic_DNA"/>
</dbReference>
<dbReference type="OrthoDB" id="3643156at2759"/>
<feature type="chain" id="PRO_5018150356" evidence="1">
    <location>
        <begin position="21"/>
        <end position="356"/>
    </location>
</feature>
<accession>A0A3M7CK18</accession>
<evidence type="ECO:0000313" key="2">
    <source>
        <dbReference type="EMBL" id="RMY52442.1"/>
    </source>
</evidence>
<keyword evidence="1" id="KW-0732">Signal</keyword>